<evidence type="ECO:0000256" key="1">
    <source>
        <dbReference type="ARBA" id="ARBA00008664"/>
    </source>
</evidence>
<dbReference type="GO" id="GO:0003824">
    <property type="term" value="F:catalytic activity"/>
    <property type="evidence" value="ECO:0007669"/>
    <property type="project" value="InterPro"/>
</dbReference>
<dbReference type="SUPFAM" id="SSF56024">
    <property type="entry name" value="Phospholipase D/nuclease"/>
    <property type="match status" value="2"/>
</dbReference>
<dbReference type="EMBL" id="KM038942">
    <property type="protein sequence ID" value="AIG56403.1"/>
    <property type="molecule type" value="Genomic_DNA"/>
</dbReference>
<dbReference type="PANTHER" id="PTHR10185:SF17">
    <property type="entry name" value="GM01519P-RELATED"/>
    <property type="match status" value="1"/>
</dbReference>
<dbReference type="InterPro" id="IPR025202">
    <property type="entry name" value="PLD-like_dom"/>
</dbReference>
<feature type="signal peptide" evidence="2">
    <location>
        <begin position="1"/>
        <end position="19"/>
    </location>
</feature>
<reference evidence="4" key="1">
    <citation type="journal article" date="2014" name="Genome Biol. Evol.">
        <title>The secreted proteins of Achlya hypogyna and Thraustotheca clavata identify the ancestral oomycete secretome and reveal gene acquisitions by horizontal gene transfer.</title>
        <authorList>
            <person name="Misner I."/>
            <person name="Blouin N."/>
            <person name="Leonard G."/>
            <person name="Richards T.A."/>
            <person name="Lane C.E."/>
        </authorList>
    </citation>
    <scope>NUCLEOTIDE SEQUENCE</scope>
    <source>
        <strain evidence="4">ATCC 48635</strain>
    </source>
</reference>
<dbReference type="PANTHER" id="PTHR10185">
    <property type="entry name" value="PHOSPHOLIPASE D - RELATED"/>
    <property type="match status" value="1"/>
</dbReference>
<accession>A0A0A7CPF7</accession>
<dbReference type="InterPro" id="IPR001736">
    <property type="entry name" value="PLipase_D/transphosphatidylase"/>
</dbReference>
<dbReference type="InterPro" id="IPR050874">
    <property type="entry name" value="Diverse_PLD-related"/>
</dbReference>
<dbReference type="Gene3D" id="3.30.870.10">
    <property type="entry name" value="Endonuclease Chain A"/>
    <property type="match status" value="2"/>
</dbReference>
<feature type="domain" description="PLD phosphodiesterase" evidence="3">
    <location>
        <begin position="424"/>
        <end position="450"/>
    </location>
</feature>
<organism evidence="4">
    <name type="scientific">Achlya hypogyna</name>
    <name type="common">Oomycete</name>
    <name type="synonym">Protoachlya hypogyna</name>
    <dbReference type="NCBI Taxonomy" id="1202772"/>
    <lineage>
        <taxon>Eukaryota</taxon>
        <taxon>Sar</taxon>
        <taxon>Stramenopiles</taxon>
        <taxon>Oomycota</taxon>
        <taxon>Saprolegniomycetes</taxon>
        <taxon>Saprolegniales</taxon>
        <taxon>Achlyaceae</taxon>
        <taxon>Achlya</taxon>
    </lineage>
</organism>
<dbReference type="CDD" id="cd09106">
    <property type="entry name" value="PLDc_vPLD3_4_5_like_1"/>
    <property type="match status" value="1"/>
</dbReference>
<comment type="similarity">
    <text evidence="1">Belongs to the phospholipase D family.</text>
</comment>
<dbReference type="PROSITE" id="PS50035">
    <property type="entry name" value="PLD"/>
    <property type="match status" value="2"/>
</dbReference>
<evidence type="ECO:0000256" key="2">
    <source>
        <dbReference type="SAM" id="SignalP"/>
    </source>
</evidence>
<dbReference type="Pfam" id="PF13918">
    <property type="entry name" value="PLDc_3"/>
    <property type="match status" value="1"/>
</dbReference>
<dbReference type="CDD" id="cd09107">
    <property type="entry name" value="PLDc_vPLD3_4_5_like_2"/>
    <property type="match status" value="1"/>
</dbReference>
<keyword evidence="2" id="KW-0732">Signal</keyword>
<feature type="chain" id="PRO_5002038232" evidence="2">
    <location>
        <begin position="20"/>
        <end position="488"/>
    </location>
</feature>
<evidence type="ECO:0000313" key="4">
    <source>
        <dbReference type="EMBL" id="AIG56403.1"/>
    </source>
</evidence>
<protein>
    <submittedName>
        <fullName evidence="4">Secreted protein</fullName>
    </submittedName>
</protein>
<proteinExistence type="inferred from homology"/>
<dbReference type="InterPro" id="IPR032803">
    <property type="entry name" value="PLDc_3"/>
</dbReference>
<name>A0A0A7CPF7_ACHHY</name>
<sequence length="488" mass="53174">MMRLVSSALLVLAAWPSEGQVWTVARLKLPVQGPASSVPWVLGSESRLHIVESLPLGDFALQPLPHSHSTAEALVALFNAATTTIDVLAMYWNLGGLEDRKQYTPAQMSAFGADQGANVLDALANAVRRNVSVRIVGSKSSQFTPTEIEGFVHDVRLWDADHWYGGGIMHQKMVVVDGTHAYVGSANMDWKSLTQVMEVGVVVEAQPVVAQDMQRLFNLWWAFADPALVVSPTHTPVTVFSEAFQVDLRLPPWSAAAQPKAPGPFDAAATSSIYNKTHNLHTKLNDRAAGVFLSAAPEAAAARYRTTDEDALVYTIRSATTTLALSVMDFVPFASYPLATHPHGSIHWPALTDALLGVVFARPVVVRLLISHWAHSSPVMHAALRQLQAQAATCPQHGMGCLGRLEIRLLEVPGWNTTGTFPPFTRVNHAKFIVSDKRVNVGTSNMEWGYFYNTAGTSFNTDHPDAISSVQAIFDRNWNSPYAQPLSP</sequence>
<dbReference type="Pfam" id="PF13091">
    <property type="entry name" value="PLDc_2"/>
    <property type="match status" value="1"/>
</dbReference>
<dbReference type="SMART" id="SM00155">
    <property type="entry name" value="PLDc"/>
    <property type="match status" value="2"/>
</dbReference>
<dbReference type="AlphaFoldDB" id="A0A0A7CPF7"/>
<feature type="domain" description="PLD phosphodiesterase" evidence="3">
    <location>
        <begin position="165"/>
        <end position="192"/>
    </location>
</feature>
<evidence type="ECO:0000259" key="3">
    <source>
        <dbReference type="PROSITE" id="PS50035"/>
    </source>
</evidence>